<dbReference type="Proteomes" id="UP000002318">
    <property type="component" value="Chromosome"/>
</dbReference>
<evidence type="ECO:0000256" key="1">
    <source>
        <dbReference type="ARBA" id="ARBA00009922"/>
    </source>
</evidence>
<dbReference type="Gene3D" id="1.10.486.10">
    <property type="entry name" value="PCRA, domain 4"/>
    <property type="match status" value="1"/>
</dbReference>
<evidence type="ECO:0000256" key="10">
    <source>
        <dbReference type="ARBA" id="ARBA00034923"/>
    </source>
</evidence>
<dbReference type="RefSeq" id="WP_013256302.1">
    <property type="nucleotide sequence ID" value="NC_014364.1"/>
</dbReference>
<dbReference type="InterPro" id="IPR000212">
    <property type="entry name" value="DNA_helicase_UvrD/REP"/>
</dbReference>
<dbReference type="CDD" id="cd17932">
    <property type="entry name" value="DEXQc_UvrD"/>
    <property type="match status" value="1"/>
</dbReference>
<dbReference type="GO" id="GO:0005524">
    <property type="term" value="F:ATP binding"/>
    <property type="evidence" value="ECO:0007669"/>
    <property type="project" value="UniProtKB-UniRule"/>
</dbReference>
<dbReference type="GO" id="GO:0016887">
    <property type="term" value="F:ATP hydrolysis activity"/>
    <property type="evidence" value="ECO:0007669"/>
    <property type="project" value="RHEA"/>
</dbReference>
<dbReference type="PANTHER" id="PTHR11070:SF2">
    <property type="entry name" value="ATP-DEPENDENT DNA HELICASE SRS2"/>
    <property type="match status" value="1"/>
</dbReference>
<evidence type="ECO:0000256" key="11">
    <source>
        <dbReference type="ARBA" id="ARBA00048988"/>
    </source>
</evidence>
<evidence type="ECO:0000256" key="2">
    <source>
        <dbReference type="ARBA" id="ARBA00022741"/>
    </source>
</evidence>
<dbReference type="KEGG" id="ssm:Spirs_3757"/>
<dbReference type="Pfam" id="PF13361">
    <property type="entry name" value="UvrD_C"/>
    <property type="match status" value="2"/>
</dbReference>
<feature type="domain" description="UvrD-like helicase C-terminal" evidence="14">
    <location>
        <begin position="284"/>
        <end position="554"/>
    </location>
</feature>
<comment type="catalytic activity">
    <reaction evidence="8">
        <text>Couples ATP hydrolysis with the unwinding of duplex DNA by translocating in the 3'-5' direction.</text>
        <dbReference type="EC" id="5.6.2.4"/>
    </reaction>
</comment>
<name>E1R7Y8_SEDSS</name>
<evidence type="ECO:0000256" key="5">
    <source>
        <dbReference type="ARBA" id="ARBA00022840"/>
    </source>
</evidence>
<keyword evidence="6" id="KW-0238">DNA-binding</keyword>
<organism evidence="15 16">
    <name type="scientific">Sediminispirochaeta smaragdinae (strain DSM 11293 / JCM 15392 / SEBR 4228)</name>
    <name type="common">Spirochaeta smaragdinae</name>
    <dbReference type="NCBI Taxonomy" id="573413"/>
    <lineage>
        <taxon>Bacteria</taxon>
        <taxon>Pseudomonadati</taxon>
        <taxon>Spirochaetota</taxon>
        <taxon>Spirochaetia</taxon>
        <taxon>Spirochaetales</taxon>
        <taxon>Spirochaetaceae</taxon>
        <taxon>Sediminispirochaeta</taxon>
    </lineage>
</organism>
<dbReference type="PROSITE" id="PS51217">
    <property type="entry name" value="UVRD_HELICASE_CTER"/>
    <property type="match status" value="1"/>
</dbReference>
<evidence type="ECO:0000256" key="6">
    <source>
        <dbReference type="ARBA" id="ARBA00023125"/>
    </source>
</evidence>
<evidence type="ECO:0000256" key="9">
    <source>
        <dbReference type="ARBA" id="ARBA00034808"/>
    </source>
</evidence>
<evidence type="ECO:0000256" key="3">
    <source>
        <dbReference type="ARBA" id="ARBA00022801"/>
    </source>
</evidence>
<comment type="catalytic activity">
    <reaction evidence="11">
        <text>ATP + H2O = ADP + phosphate + H(+)</text>
        <dbReference type="Rhea" id="RHEA:13065"/>
        <dbReference type="ChEBI" id="CHEBI:15377"/>
        <dbReference type="ChEBI" id="CHEBI:15378"/>
        <dbReference type="ChEBI" id="CHEBI:30616"/>
        <dbReference type="ChEBI" id="CHEBI:43474"/>
        <dbReference type="ChEBI" id="CHEBI:456216"/>
        <dbReference type="EC" id="5.6.2.4"/>
    </reaction>
</comment>
<evidence type="ECO:0000259" key="13">
    <source>
        <dbReference type="PROSITE" id="PS51198"/>
    </source>
</evidence>
<dbReference type="PANTHER" id="PTHR11070">
    <property type="entry name" value="UVRD / RECB / PCRA DNA HELICASE FAMILY MEMBER"/>
    <property type="match status" value="1"/>
</dbReference>
<dbReference type="HOGENOM" id="CLU_004585_5_5_12"/>
<dbReference type="EMBL" id="CP002116">
    <property type="protein sequence ID" value="ADK82843.1"/>
    <property type="molecule type" value="Genomic_DNA"/>
</dbReference>
<evidence type="ECO:0000256" key="8">
    <source>
        <dbReference type="ARBA" id="ARBA00034617"/>
    </source>
</evidence>
<dbReference type="GO" id="GO:0003677">
    <property type="term" value="F:DNA binding"/>
    <property type="evidence" value="ECO:0007669"/>
    <property type="project" value="UniProtKB-KW"/>
</dbReference>
<accession>E1R7Y8</accession>
<keyword evidence="4 12" id="KW-0347">Helicase</keyword>
<dbReference type="SUPFAM" id="SSF52540">
    <property type="entry name" value="P-loop containing nucleoside triphosphate hydrolases"/>
    <property type="match status" value="1"/>
</dbReference>
<dbReference type="InterPro" id="IPR014017">
    <property type="entry name" value="DNA_helicase_UvrD-like_C"/>
</dbReference>
<dbReference type="EC" id="5.6.2.4" evidence="9"/>
<dbReference type="AlphaFoldDB" id="E1R7Y8"/>
<evidence type="ECO:0000313" key="15">
    <source>
        <dbReference type="EMBL" id="ADK82843.1"/>
    </source>
</evidence>
<dbReference type="OrthoDB" id="9810135at2"/>
<dbReference type="GO" id="GO:0000725">
    <property type="term" value="P:recombinational repair"/>
    <property type="evidence" value="ECO:0007669"/>
    <property type="project" value="TreeGrafter"/>
</dbReference>
<dbReference type="Pfam" id="PF00580">
    <property type="entry name" value="UvrD-helicase"/>
    <property type="match status" value="1"/>
</dbReference>
<dbReference type="STRING" id="573413.Spirs_3757"/>
<comment type="similarity">
    <text evidence="1">Belongs to the helicase family. UvrD subfamily.</text>
</comment>
<dbReference type="Gene3D" id="1.10.10.160">
    <property type="match status" value="1"/>
</dbReference>
<evidence type="ECO:0000259" key="14">
    <source>
        <dbReference type="PROSITE" id="PS51217"/>
    </source>
</evidence>
<dbReference type="GO" id="GO:0005829">
    <property type="term" value="C:cytosol"/>
    <property type="evidence" value="ECO:0007669"/>
    <property type="project" value="TreeGrafter"/>
</dbReference>
<evidence type="ECO:0000313" key="16">
    <source>
        <dbReference type="Proteomes" id="UP000002318"/>
    </source>
</evidence>
<dbReference type="eggNOG" id="COG0210">
    <property type="taxonomic scope" value="Bacteria"/>
</dbReference>
<feature type="binding site" evidence="12">
    <location>
        <begin position="32"/>
        <end position="39"/>
    </location>
    <ligand>
        <name>ATP</name>
        <dbReference type="ChEBI" id="CHEBI:30616"/>
    </ligand>
</feature>
<dbReference type="GO" id="GO:0043138">
    <property type="term" value="F:3'-5' DNA helicase activity"/>
    <property type="evidence" value="ECO:0007669"/>
    <property type="project" value="UniProtKB-EC"/>
</dbReference>
<proteinExistence type="inferred from homology"/>
<gene>
    <name evidence="15" type="ordered locus">Spirs_3757</name>
</gene>
<dbReference type="InterPro" id="IPR027417">
    <property type="entry name" value="P-loop_NTPase"/>
</dbReference>
<dbReference type="InterPro" id="IPR013986">
    <property type="entry name" value="DExx_box_DNA_helicase_dom_sf"/>
</dbReference>
<sequence length="728" mass="81715">MSEGDVPAYLDALNRAQQEAVLYEGPSLLILAGAGSGKTRVITSKIAYMIDRLGYDPYSILAVTFTNKAAGEMRQRVAAMVPDGAKVMIRTFHSFGAWLCRRHAKLLDLDPNFTIYDDEDSLTLLHALEEGKKRRELAPYAHLISRAKDYALSPDDELESLSRDPDFPRLYHSYEERLREMGNVDFGDLILLPVRLLQGFPEVRDRFHGRFRVILVDEYQDSNVAQYHLLRELAGPDTAVCVVGDDDQSIYRFRGAEVKNIVTFPDTFPGTKVIRLEENYRSTGRILQAASEVVSNNRSRLGKTLRPTKGEGVKVRLCFLSDQNDEAEYCAGLLSDGNLNDTAILYRTNAQSAAFETCFLRRGIPYKVVGALRFYEREEIKDALALLALLQNPKDEVAFRRIVNKPTRGIGSKSVAKLCDHGGRFCSGDLLAACAQADTLLSGKGARGAGEFFAVMEEIGRLVEHSDLAQALQEALSLSGLLDYYYHRMQDEIAMSQKSENLQQLVAAAAEYPSGREGLSAFLEDLELDRSRLGGQDPSDENGVTLITMHNTKGLEFDRVIITGMEEGLFPGRGADDEDELEEERRIFYVSITRARYELYLTGCRRRTIWGRTEMRLPSRFLRELPKEVIEEERGFENLSAASGALSTRDYWLETASFGSGTEHGEDVEDYQGFPPGTMVYHDDYGRGQVTAAVMRDGELVVTVRFETGREAEFLPRYSGLERIGDEW</sequence>
<dbReference type="InterPro" id="IPR014016">
    <property type="entry name" value="UvrD-like_ATP-bd"/>
</dbReference>
<reference evidence="15 16" key="1">
    <citation type="journal article" date="2010" name="Stand. Genomic Sci.">
        <title>Complete genome sequence of Spirochaeta smaragdinae type strain (SEBR 4228).</title>
        <authorList>
            <person name="Mavromatis K."/>
            <person name="Yasawong M."/>
            <person name="Chertkov O."/>
            <person name="Lapidus A."/>
            <person name="Lucas S."/>
            <person name="Nolan M."/>
            <person name="Del Rio T.G."/>
            <person name="Tice H."/>
            <person name="Cheng J.F."/>
            <person name="Pitluck S."/>
            <person name="Liolios K."/>
            <person name="Ivanova N."/>
            <person name="Tapia R."/>
            <person name="Han C."/>
            <person name="Bruce D."/>
            <person name="Goodwin L."/>
            <person name="Pati A."/>
            <person name="Chen A."/>
            <person name="Palaniappan K."/>
            <person name="Land M."/>
            <person name="Hauser L."/>
            <person name="Chang Y.J."/>
            <person name="Jeffries C.D."/>
            <person name="Detter J.C."/>
            <person name="Rohde M."/>
            <person name="Brambilla E."/>
            <person name="Spring S."/>
            <person name="Goker M."/>
            <person name="Sikorski J."/>
            <person name="Woyke T."/>
            <person name="Bristow J."/>
            <person name="Eisen J.A."/>
            <person name="Markowitz V."/>
            <person name="Hugenholtz P."/>
            <person name="Klenk H.P."/>
            <person name="Kyrpides N.C."/>
        </authorList>
    </citation>
    <scope>NUCLEOTIDE SEQUENCE [LARGE SCALE GENOMIC DNA]</scope>
    <source>
        <strain evidence="16">DSM 11293 / JCM 15392 / SEBR 4228</strain>
    </source>
</reference>
<protein>
    <recommendedName>
        <fullName evidence="9">DNA 3'-5' helicase</fullName>
        <ecNumber evidence="9">5.6.2.4</ecNumber>
    </recommendedName>
    <alternativeName>
        <fullName evidence="10">DNA 3'-5' helicase II</fullName>
    </alternativeName>
</protein>
<dbReference type="PROSITE" id="PS51198">
    <property type="entry name" value="UVRD_HELICASE_ATP_BIND"/>
    <property type="match status" value="1"/>
</dbReference>
<evidence type="ECO:0000256" key="12">
    <source>
        <dbReference type="PROSITE-ProRule" id="PRU00560"/>
    </source>
</evidence>
<keyword evidence="5 12" id="KW-0067">ATP-binding</keyword>
<dbReference type="Gene3D" id="3.40.50.300">
    <property type="entry name" value="P-loop containing nucleotide triphosphate hydrolases"/>
    <property type="match status" value="2"/>
</dbReference>
<keyword evidence="16" id="KW-1185">Reference proteome</keyword>
<keyword evidence="7" id="KW-0413">Isomerase</keyword>
<keyword evidence="3 12" id="KW-0378">Hydrolase</keyword>
<feature type="domain" description="UvrD-like helicase ATP-binding" evidence="13">
    <location>
        <begin position="11"/>
        <end position="283"/>
    </location>
</feature>
<evidence type="ECO:0000256" key="4">
    <source>
        <dbReference type="ARBA" id="ARBA00022806"/>
    </source>
</evidence>
<evidence type="ECO:0000256" key="7">
    <source>
        <dbReference type="ARBA" id="ARBA00023235"/>
    </source>
</evidence>
<keyword evidence="2 12" id="KW-0547">Nucleotide-binding</keyword>